<evidence type="ECO:0000313" key="4">
    <source>
        <dbReference type="Proteomes" id="UP000504882"/>
    </source>
</evidence>
<protein>
    <submittedName>
        <fullName evidence="3">DJ-1/PfpI family protein</fullName>
    </submittedName>
</protein>
<reference evidence="3 4" key="1">
    <citation type="submission" date="2019-03" db="EMBL/GenBank/DDBJ databases">
        <title>Genomic features of bacteria from cold environments.</title>
        <authorList>
            <person name="Shen L."/>
        </authorList>
    </citation>
    <scope>NUCLEOTIDE SEQUENCE [LARGE SCALE GENOMIC DNA]</scope>
    <source>
        <strain evidence="4">T3246-1</strain>
    </source>
</reference>
<dbReference type="PANTHER" id="PTHR43130">
    <property type="entry name" value="ARAC-FAMILY TRANSCRIPTIONAL REGULATOR"/>
    <property type="match status" value="1"/>
</dbReference>
<dbReference type="InterPro" id="IPR052158">
    <property type="entry name" value="INH-QAR"/>
</dbReference>
<evidence type="ECO:0000256" key="1">
    <source>
        <dbReference type="SAM" id="Phobius"/>
    </source>
</evidence>
<dbReference type="EMBL" id="SMNA01000014">
    <property type="protein sequence ID" value="TDE88972.1"/>
    <property type="molecule type" value="Genomic_DNA"/>
</dbReference>
<dbReference type="PANTHER" id="PTHR43130:SF3">
    <property type="entry name" value="HTH-TYPE TRANSCRIPTIONAL REGULATOR RV1931C"/>
    <property type="match status" value="1"/>
</dbReference>
<name>A0ABY2DXW0_9MICO</name>
<organism evidence="3 4">
    <name type="scientific">Occultella glacieicola</name>
    <dbReference type="NCBI Taxonomy" id="2518684"/>
    <lineage>
        <taxon>Bacteria</taxon>
        <taxon>Bacillati</taxon>
        <taxon>Actinomycetota</taxon>
        <taxon>Actinomycetes</taxon>
        <taxon>Micrococcales</taxon>
        <taxon>Ruaniaceae</taxon>
        <taxon>Occultella</taxon>
    </lineage>
</organism>
<accession>A0ABY2DXW0</accession>
<dbReference type="InterPro" id="IPR002818">
    <property type="entry name" value="DJ-1/PfpI"/>
</dbReference>
<dbReference type="Proteomes" id="UP000504882">
    <property type="component" value="Unassembled WGS sequence"/>
</dbReference>
<evidence type="ECO:0000259" key="2">
    <source>
        <dbReference type="Pfam" id="PF01965"/>
    </source>
</evidence>
<dbReference type="InterPro" id="IPR029062">
    <property type="entry name" value="Class_I_gatase-like"/>
</dbReference>
<dbReference type="Pfam" id="PF01965">
    <property type="entry name" value="DJ-1_PfpI"/>
    <property type="match status" value="1"/>
</dbReference>
<feature type="transmembrane region" description="Helical" evidence="1">
    <location>
        <begin position="105"/>
        <end position="125"/>
    </location>
</feature>
<evidence type="ECO:0000313" key="3">
    <source>
        <dbReference type="EMBL" id="TDE88972.1"/>
    </source>
</evidence>
<dbReference type="Gene3D" id="3.40.50.880">
    <property type="match status" value="1"/>
</dbReference>
<keyword evidence="1" id="KW-1133">Transmembrane helix</keyword>
<feature type="domain" description="DJ-1/PfpI" evidence="2">
    <location>
        <begin position="9"/>
        <end position="177"/>
    </location>
</feature>
<keyword evidence="1" id="KW-0472">Membrane</keyword>
<gene>
    <name evidence="3" type="ORF">EXU48_21935</name>
</gene>
<sequence length="198" mass="20402">MVTTASPIRVGILVFDGVDELDVVGPHRVLSTWAARSALRPDVVLFSRDGLPVRSATGLDLVPSLDSNGTGTMHVLIHPGGPGARRLSRDRDHLAWLRRTRRGTALLAGLGTGSLALAAAGLLAGRATAVHPDARAALLGLEPSALLDVDSATLDDGDLLTCAGGVHGIDLALAVVERYEGAPMAATVRGTLTYDPGP</sequence>
<keyword evidence="4" id="KW-1185">Reference proteome</keyword>
<comment type="caution">
    <text evidence="3">The sequence shown here is derived from an EMBL/GenBank/DDBJ whole genome shotgun (WGS) entry which is preliminary data.</text>
</comment>
<proteinExistence type="predicted"/>
<keyword evidence="1" id="KW-0812">Transmembrane</keyword>
<dbReference type="SUPFAM" id="SSF52317">
    <property type="entry name" value="Class I glutamine amidotransferase-like"/>
    <property type="match status" value="1"/>
</dbReference>